<organism evidence="2 3">
    <name type="scientific">Catellatospora citrea</name>
    <dbReference type="NCBI Taxonomy" id="53366"/>
    <lineage>
        <taxon>Bacteria</taxon>
        <taxon>Bacillati</taxon>
        <taxon>Actinomycetota</taxon>
        <taxon>Actinomycetes</taxon>
        <taxon>Micromonosporales</taxon>
        <taxon>Micromonosporaceae</taxon>
        <taxon>Catellatospora</taxon>
    </lineage>
</organism>
<feature type="compositionally biased region" description="Gly residues" evidence="1">
    <location>
        <begin position="364"/>
        <end position="405"/>
    </location>
</feature>
<feature type="region of interest" description="Disordered" evidence="1">
    <location>
        <begin position="563"/>
        <end position="618"/>
    </location>
</feature>
<feature type="compositionally biased region" description="Gly residues" evidence="1">
    <location>
        <begin position="340"/>
        <end position="356"/>
    </location>
</feature>
<proteinExistence type="predicted"/>
<dbReference type="EMBL" id="BONH01000070">
    <property type="protein sequence ID" value="GIG03081.1"/>
    <property type="molecule type" value="Genomic_DNA"/>
</dbReference>
<dbReference type="RefSeq" id="WP_147432972.1">
    <property type="nucleotide sequence ID" value="NZ_BONH01000070.1"/>
</dbReference>
<feature type="compositionally biased region" description="Polar residues" evidence="1">
    <location>
        <begin position="453"/>
        <end position="464"/>
    </location>
</feature>
<feature type="compositionally biased region" description="Low complexity" evidence="1">
    <location>
        <begin position="485"/>
        <end position="500"/>
    </location>
</feature>
<comment type="caution">
    <text evidence="2">The sequence shown here is derived from an EMBL/GenBank/DDBJ whole genome shotgun (WGS) entry which is preliminary data.</text>
</comment>
<gene>
    <name evidence="2" type="ORF">Cci01nite_81740</name>
</gene>
<reference evidence="2 3" key="1">
    <citation type="submission" date="2021-01" db="EMBL/GenBank/DDBJ databases">
        <title>Whole genome shotgun sequence of Catellatospora citrea NBRC 14495.</title>
        <authorList>
            <person name="Komaki H."/>
            <person name="Tamura T."/>
        </authorList>
    </citation>
    <scope>NUCLEOTIDE SEQUENCE [LARGE SCALE GENOMIC DNA]</scope>
    <source>
        <strain evidence="2 3">NBRC 14495</strain>
    </source>
</reference>
<dbReference type="Proteomes" id="UP000659904">
    <property type="component" value="Unassembled WGS sequence"/>
</dbReference>
<dbReference type="AlphaFoldDB" id="A0A8J3KTV6"/>
<feature type="region of interest" description="Disordered" evidence="1">
    <location>
        <begin position="1"/>
        <end position="21"/>
    </location>
</feature>
<feature type="region of interest" description="Disordered" evidence="1">
    <location>
        <begin position="327"/>
        <end position="500"/>
    </location>
</feature>
<evidence type="ECO:0000313" key="3">
    <source>
        <dbReference type="Proteomes" id="UP000659904"/>
    </source>
</evidence>
<evidence type="ECO:0000313" key="2">
    <source>
        <dbReference type="EMBL" id="GIG03081.1"/>
    </source>
</evidence>
<keyword evidence="3" id="KW-1185">Reference proteome</keyword>
<feature type="compositionally biased region" description="Gly residues" evidence="1">
    <location>
        <begin position="412"/>
        <end position="442"/>
    </location>
</feature>
<feature type="compositionally biased region" description="Acidic residues" evidence="1">
    <location>
        <begin position="563"/>
        <end position="573"/>
    </location>
</feature>
<name>A0A8J3KTV6_9ACTN</name>
<accession>A0A8J3KTV6</accession>
<evidence type="ECO:0000256" key="1">
    <source>
        <dbReference type="SAM" id="MobiDB-lite"/>
    </source>
</evidence>
<protein>
    <submittedName>
        <fullName evidence="2">Uncharacterized protein</fullName>
    </submittedName>
</protein>
<sequence length="618" mass="62628">MSDLLGLGNGPDGKPVTREGTHTPSWISLQVIYSGDTGSPLKPGESEIWRPITSGNGQYVRWRLDYWLDGPSGERAANSVYLEFLGASNQAVAELRSGRNAVFNEVSFRNASAVLLAVEDFLVDTVDRLDKLMAGINDDASGFKGSAAEAFTSVLRSSRNTIRAILADMNPARRMKFSDHMGEERSHLYSSLFAHGLNFQMEQAAERVAEFNRKVSDAWTEWSNGSSNQSQPYHPGGMVYSVDRGIRDTVIVGMEVYPTEPFPVDYTVDGQQHSFNAIVLEEWWQINPLLKGIWLRELEKFDAKVQAALVILGTGFRDAEDVYRRPSIASGERDKKPDPRGGGAGGPRVGGGGAGGRIPIPGGIKVGGSGSGGGPGLHVGGPGAGGSGSGLHVGSGSGPHGGSSNGGLPDVHGGGGAGTGGHGSGGTGGSGTGGVPGLGTGGVIVKPPGSKPGGSTTQPVSNGGKTPVSHFPTPLDPDAIGGDRGANSSAGAGSLSGAGSAAGFAQATAGGAGPRGGNAAQAATGMGAGGYPFMPPVGMGGAGGQGAGGKDRDRNVWLAEEEEVWGTDPDDCGPEVIGRAVPSDGRVNGRPAGQPGGWRPGPPVGPGAATSRSGRASG</sequence>